<dbReference type="WBParaSite" id="PSAMB.scaffold3584size17717.g21937.t1">
    <property type="protein sequence ID" value="PSAMB.scaffold3584size17717.g21937.t1"/>
    <property type="gene ID" value="PSAMB.scaffold3584size17717.g21937"/>
</dbReference>
<dbReference type="PANTHER" id="PTHR12928:SF0">
    <property type="entry name" value="FSHD REGION GENE 1"/>
    <property type="match status" value="1"/>
</dbReference>
<keyword evidence="5" id="KW-1185">Reference proteome</keyword>
<accession>A0A914WA56</accession>
<dbReference type="GO" id="GO:0005730">
    <property type="term" value="C:nucleolus"/>
    <property type="evidence" value="ECO:0007669"/>
    <property type="project" value="UniProtKB-SubCell"/>
</dbReference>
<name>A0A914WA56_9BILA</name>
<dbReference type="Gene3D" id="2.80.10.50">
    <property type="match status" value="1"/>
</dbReference>
<dbReference type="GO" id="GO:0071013">
    <property type="term" value="C:catalytic step 2 spliceosome"/>
    <property type="evidence" value="ECO:0007669"/>
    <property type="project" value="TreeGrafter"/>
</dbReference>
<comment type="similarity">
    <text evidence="2">Belongs to the FRG1 family.</text>
</comment>
<evidence type="ECO:0000256" key="3">
    <source>
        <dbReference type="ARBA" id="ARBA00023242"/>
    </source>
</evidence>
<dbReference type="InterPro" id="IPR010414">
    <property type="entry name" value="FRG1"/>
</dbReference>
<dbReference type="InterPro" id="IPR008999">
    <property type="entry name" value="Actin-crosslinking"/>
</dbReference>
<evidence type="ECO:0000313" key="5">
    <source>
        <dbReference type="Proteomes" id="UP000887566"/>
    </source>
</evidence>
<dbReference type="GO" id="GO:0051015">
    <property type="term" value="F:actin filament binding"/>
    <property type="evidence" value="ECO:0007669"/>
    <property type="project" value="TreeGrafter"/>
</dbReference>
<dbReference type="Proteomes" id="UP000887566">
    <property type="component" value="Unplaced"/>
</dbReference>
<proteinExistence type="inferred from homology"/>
<evidence type="ECO:0000256" key="2">
    <source>
        <dbReference type="ARBA" id="ARBA00010878"/>
    </source>
</evidence>
<dbReference type="PANTHER" id="PTHR12928">
    <property type="entry name" value="FRG1 PROTEIN"/>
    <property type="match status" value="1"/>
</dbReference>
<feature type="region of interest" description="Disordered" evidence="4">
    <location>
        <begin position="190"/>
        <end position="218"/>
    </location>
</feature>
<protein>
    <submittedName>
        <fullName evidence="6">FRG1</fullName>
    </submittedName>
</protein>
<evidence type="ECO:0000256" key="1">
    <source>
        <dbReference type="ARBA" id="ARBA00004604"/>
    </source>
</evidence>
<dbReference type="CDD" id="cd23338">
    <property type="entry name" value="beta-trefoil_FSCN_FRG1"/>
    <property type="match status" value="1"/>
</dbReference>
<dbReference type="Pfam" id="PF06229">
    <property type="entry name" value="FRG1"/>
    <property type="match status" value="1"/>
</dbReference>
<comment type="subcellular location">
    <subcellularLocation>
        <location evidence="1">Nucleus</location>
        <location evidence="1">Nucleolus</location>
    </subcellularLocation>
</comment>
<feature type="region of interest" description="Disordered" evidence="4">
    <location>
        <begin position="18"/>
        <end position="40"/>
    </location>
</feature>
<feature type="compositionally biased region" description="Basic and acidic residues" evidence="4">
    <location>
        <begin position="202"/>
        <end position="218"/>
    </location>
</feature>
<dbReference type="SUPFAM" id="SSF50405">
    <property type="entry name" value="Actin-crosslinking proteins"/>
    <property type="match status" value="1"/>
</dbReference>
<organism evidence="5 6">
    <name type="scientific">Plectus sambesii</name>
    <dbReference type="NCBI Taxonomy" id="2011161"/>
    <lineage>
        <taxon>Eukaryota</taxon>
        <taxon>Metazoa</taxon>
        <taxon>Ecdysozoa</taxon>
        <taxon>Nematoda</taxon>
        <taxon>Chromadorea</taxon>
        <taxon>Plectida</taxon>
        <taxon>Plectina</taxon>
        <taxon>Plectoidea</taxon>
        <taxon>Plectidae</taxon>
        <taxon>Plectus</taxon>
    </lineage>
</organism>
<dbReference type="GO" id="GO:0055120">
    <property type="term" value="C:striated muscle dense body"/>
    <property type="evidence" value="ECO:0007669"/>
    <property type="project" value="TreeGrafter"/>
</dbReference>
<feature type="compositionally biased region" description="Basic and acidic residues" evidence="4">
    <location>
        <begin position="31"/>
        <end position="40"/>
    </location>
</feature>
<dbReference type="AlphaFoldDB" id="A0A914WA56"/>
<evidence type="ECO:0000256" key="4">
    <source>
        <dbReference type="SAM" id="MobiDB-lite"/>
    </source>
</evidence>
<reference evidence="6" key="1">
    <citation type="submission" date="2022-11" db="UniProtKB">
        <authorList>
            <consortium name="WormBaseParasite"/>
        </authorList>
    </citation>
    <scope>IDENTIFICATION</scope>
</reference>
<keyword evidence="3" id="KW-0539">Nucleus</keyword>
<sequence length="218" mass="23865">MTEYGAIKTGKLKLKGNKSLFKADKTRKRKHDDGESSKVNPDVKAHGGWWVMTEEGDLKGGINLAIEVGDNKNCYLAAMDNGKFTLGAPHDEGDEPAPEEIFTLIKTPDDPKISLKTGYGKYIGVNSEGQLVATAEAIGVRERFEVIFQEGKTALQAVSSSCFVSLKPNSEGYVYVSSKTAQEHEMVNVRSNVEKTGPVDWRPSEDKKSAKDCETAYV</sequence>
<evidence type="ECO:0000313" key="6">
    <source>
        <dbReference type="WBParaSite" id="PSAMB.scaffold3584size17717.g21937.t1"/>
    </source>
</evidence>